<evidence type="ECO:0000313" key="3">
    <source>
        <dbReference type="EMBL" id="MEE1883371.1"/>
    </source>
</evidence>
<dbReference type="EMBL" id="JAZDQQ010000032">
    <property type="protein sequence ID" value="MEE1883371.1"/>
    <property type="molecule type" value="Genomic_DNA"/>
</dbReference>
<organism evidence="3 4">
    <name type="scientific">Pseudomonas soli</name>
    <dbReference type="NCBI Taxonomy" id="1306993"/>
    <lineage>
        <taxon>Bacteria</taxon>
        <taxon>Pseudomonadati</taxon>
        <taxon>Pseudomonadota</taxon>
        <taxon>Gammaproteobacteria</taxon>
        <taxon>Pseudomonadales</taxon>
        <taxon>Pseudomonadaceae</taxon>
        <taxon>Pseudomonas</taxon>
    </lineage>
</organism>
<keyword evidence="4" id="KW-1185">Reference proteome</keyword>
<reference evidence="3 4" key="1">
    <citation type="submission" date="2024-01" db="EMBL/GenBank/DDBJ databases">
        <title>Unpublished Manusciprt.</title>
        <authorList>
            <person name="Duman M."/>
            <person name="Valdes E.G."/>
            <person name="Ajmi N."/>
            <person name="Altun S."/>
            <person name="Saticioglu I.B."/>
        </authorList>
    </citation>
    <scope>NUCLEOTIDE SEQUENCE [LARGE SCALE GENOMIC DNA]</scope>
    <source>
        <strain evidence="3 4">139P</strain>
    </source>
</reference>
<feature type="region of interest" description="Disordered" evidence="1">
    <location>
        <begin position="99"/>
        <end position="137"/>
    </location>
</feature>
<protein>
    <recommendedName>
        <fullName evidence="2">HTH luxR-type domain-containing protein</fullName>
    </recommendedName>
</protein>
<sequence>MQAEMEIYGEDVIGRPGQALSRAELRVLVGLADGETPSAIGEAAGIDRNAFRSVEASIKAKLGAKTHPHMIARGFTLGVLFPRALCILLAFLSAAEDHNDAMRNRSQRRSRSPMSQERVARSSPTAGGRGADKSKSATALDQYELAAVVGRATA</sequence>
<dbReference type="InterPro" id="IPR036388">
    <property type="entry name" value="WH-like_DNA-bd_sf"/>
</dbReference>
<dbReference type="SUPFAM" id="SSF46894">
    <property type="entry name" value="C-terminal effector domain of the bipartite response regulators"/>
    <property type="match status" value="1"/>
</dbReference>
<comment type="caution">
    <text evidence="3">The sequence shown here is derived from an EMBL/GenBank/DDBJ whole genome shotgun (WGS) entry which is preliminary data.</text>
</comment>
<evidence type="ECO:0000256" key="1">
    <source>
        <dbReference type="SAM" id="MobiDB-lite"/>
    </source>
</evidence>
<proteinExistence type="predicted"/>
<dbReference type="Gene3D" id="1.10.10.10">
    <property type="entry name" value="Winged helix-like DNA-binding domain superfamily/Winged helix DNA-binding domain"/>
    <property type="match status" value="1"/>
</dbReference>
<dbReference type="InterPro" id="IPR000792">
    <property type="entry name" value="Tscrpt_reg_LuxR_C"/>
</dbReference>
<feature type="domain" description="HTH luxR-type" evidence="2">
    <location>
        <begin position="17"/>
        <end position="74"/>
    </location>
</feature>
<evidence type="ECO:0000313" key="4">
    <source>
        <dbReference type="Proteomes" id="UP001329505"/>
    </source>
</evidence>
<dbReference type="InterPro" id="IPR016032">
    <property type="entry name" value="Sig_transdc_resp-reg_C-effctor"/>
</dbReference>
<dbReference type="Proteomes" id="UP001329505">
    <property type="component" value="Unassembled WGS sequence"/>
</dbReference>
<dbReference type="RefSeq" id="WP_330126548.1">
    <property type="nucleotide sequence ID" value="NZ_JAZDQQ010000032.1"/>
</dbReference>
<accession>A0ABU7GWG8</accession>
<gene>
    <name evidence="3" type="ORF">V0R55_24715</name>
</gene>
<name>A0ABU7GWG8_9PSED</name>
<evidence type="ECO:0000259" key="2">
    <source>
        <dbReference type="SMART" id="SM00421"/>
    </source>
</evidence>
<dbReference type="SMART" id="SM00421">
    <property type="entry name" value="HTH_LUXR"/>
    <property type="match status" value="1"/>
</dbReference>